<dbReference type="Proteomes" id="UP001642260">
    <property type="component" value="Unassembled WGS sequence"/>
</dbReference>
<evidence type="ECO:0000259" key="3">
    <source>
        <dbReference type="PROSITE" id="PS51806"/>
    </source>
</evidence>
<keyword evidence="5" id="KW-1185">Reference proteome</keyword>
<dbReference type="InterPro" id="IPR025422">
    <property type="entry name" value="TGA_domain"/>
</dbReference>
<dbReference type="GO" id="GO:0003723">
    <property type="term" value="F:RNA binding"/>
    <property type="evidence" value="ECO:0007669"/>
    <property type="project" value="UniProtKB-UniRule"/>
</dbReference>
<reference evidence="4 5" key="1">
    <citation type="submission" date="2022-03" db="EMBL/GenBank/DDBJ databases">
        <authorList>
            <person name="Macdonald S."/>
            <person name="Ahmed S."/>
            <person name="Newling K."/>
        </authorList>
    </citation>
    <scope>NUCLEOTIDE SEQUENCE [LARGE SCALE GENOMIC DNA]</scope>
</reference>
<dbReference type="PROSITE" id="PS50102">
    <property type="entry name" value="RRM"/>
    <property type="match status" value="1"/>
</dbReference>
<evidence type="ECO:0008006" key="6">
    <source>
        <dbReference type="Google" id="ProtNLM"/>
    </source>
</evidence>
<comment type="caution">
    <text evidence="4">The sequence shown here is derived from an EMBL/GenBank/DDBJ whole genome shotgun (WGS) entry which is preliminary data.</text>
</comment>
<dbReference type="PANTHER" id="PTHR46354">
    <property type="entry name" value="DOG1 DOMAIN-CONTAINING PROTEIN"/>
    <property type="match status" value="1"/>
</dbReference>
<dbReference type="Gene3D" id="3.30.70.330">
    <property type="match status" value="1"/>
</dbReference>
<dbReference type="PROSITE" id="PS51806">
    <property type="entry name" value="DOG1"/>
    <property type="match status" value="1"/>
</dbReference>
<dbReference type="InterPro" id="IPR035979">
    <property type="entry name" value="RBD_domain_sf"/>
</dbReference>
<name>A0ABC8KR40_ERUVS</name>
<evidence type="ECO:0000259" key="2">
    <source>
        <dbReference type="PROSITE" id="PS50102"/>
    </source>
</evidence>
<protein>
    <recommendedName>
        <fullName evidence="6">RRM domain-containing protein</fullName>
    </recommendedName>
</protein>
<dbReference type="AlphaFoldDB" id="A0ABC8KR40"/>
<proteinExistence type="predicted"/>
<evidence type="ECO:0000313" key="4">
    <source>
        <dbReference type="EMBL" id="CAH8359583.1"/>
    </source>
</evidence>
<gene>
    <name evidence="4" type="ORF">ERUC_LOCUS25339</name>
</gene>
<dbReference type="Pfam" id="PF00076">
    <property type="entry name" value="RRM_1"/>
    <property type="match status" value="1"/>
</dbReference>
<feature type="domain" description="DOG1" evidence="3">
    <location>
        <begin position="12"/>
        <end position="238"/>
    </location>
</feature>
<dbReference type="InterPro" id="IPR012677">
    <property type="entry name" value="Nucleotide-bd_a/b_plait_sf"/>
</dbReference>
<keyword evidence="1" id="KW-0694">RNA-binding</keyword>
<feature type="domain" description="RRM" evidence="2">
    <location>
        <begin position="324"/>
        <end position="401"/>
    </location>
</feature>
<dbReference type="Pfam" id="PF14144">
    <property type="entry name" value="DOG1"/>
    <property type="match status" value="1"/>
</dbReference>
<sequence length="404" mass="46671">MAGDLFRRDRPFHQLDGLYTEWSEHLTKNCIPLFRQSQRSDVNNYAVLRDIRSYYDTLNHYATKDTVLYLLFPSWRSNSLETPILFLGDIHPRLFTDLIQSFIDQDPICSTYSDLAAWEELSSELQNTINGTVSGLLGRMRGALDGFIRRFSGKFVSSFLGSRSGTVVMETATSVMEEDDSVIMEELVRIFVEANKLRKDTITHIVEVLNMNQLALFLESFCKFLAGFKHQDQAFQNSLFGKHLIIQQRPPHVDQLFQPFAPSRLVPNYPSPRMMQHYVPLLLPVGHQRFPPFAPSGLVIAQQNYHPPMMQKYAPQQHTPEQGHVIYVGNLAPAATQELLLQEFSRYYHSVRETRICFDERSGHKYGFVSFADEREKWHAMEAMNRKFFLGREMYIGLAAKNSI</sequence>
<dbReference type="InterPro" id="IPR000504">
    <property type="entry name" value="RRM_dom"/>
</dbReference>
<dbReference type="SUPFAM" id="SSF54928">
    <property type="entry name" value="RNA-binding domain, RBD"/>
    <property type="match status" value="1"/>
</dbReference>
<accession>A0ABC8KR40</accession>
<dbReference type="SMART" id="SM00360">
    <property type="entry name" value="RRM"/>
    <property type="match status" value="1"/>
</dbReference>
<organism evidence="4 5">
    <name type="scientific">Eruca vesicaria subsp. sativa</name>
    <name type="common">Garden rocket</name>
    <name type="synonym">Eruca sativa</name>
    <dbReference type="NCBI Taxonomy" id="29727"/>
    <lineage>
        <taxon>Eukaryota</taxon>
        <taxon>Viridiplantae</taxon>
        <taxon>Streptophyta</taxon>
        <taxon>Embryophyta</taxon>
        <taxon>Tracheophyta</taxon>
        <taxon>Spermatophyta</taxon>
        <taxon>Magnoliopsida</taxon>
        <taxon>eudicotyledons</taxon>
        <taxon>Gunneridae</taxon>
        <taxon>Pentapetalae</taxon>
        <taxon>rosids</taxon>
        <taxon>malvids</taxon>
        <taxon>Brassicales</taxon>
        <taxon>Brassicaceae</taxon>
        <taxon>Brassiceae</taxon>
        <taxon>Eruca</taxon>
    </lineage>
</organism>
<dbReference type="PANTHER" id="PTHR46354:SF9">
    <property type="entry name" value="PROTEIN INAPERTURATE POLLEN1"/>
    <property type="match status" value="1"/>
</dbReference>
<dbReference type="InterPro" id="IPR051886">
    <property type="entry name" value="Seed_Dev/Stress_Resp_Reg"/>
</dbReference>
<evidence type="ECO:0000256" key="1">
    <source>
        <dbReference type="PROSITE-ProRule" id="PRU00176"/>
    </source>
</evidence>
<dbReference type="EMBL" id="CAKOAT010267377">
    <property type="protein sequence ID" value="CAH8359583.1"/>
    <property type="molecule type" value="Genomic_DNA"/>
</dbReference>
<evidence type="ECO:0000313" key="5">
    <source>
        <dbReference type="Proteomes" id="UP001642260"/>
    </source>
</evidence>